<reference evidence="2 3" key="1">
    <citation type="submission" date="2015-08" db="EMBL/GenBank/DDBJ databases">
        <authorList>
            <person name="Babu N.S."/>
            <person name="Beckwith C.J."/>
            <person name="Beseler K.G."/>
            <person name="Brison A."/>
            <person name="Carone J.V."/>
            <person name="Caskin T.P."/>
            <person name="Diamond M."/>
            <person name="Durham M.E."/>
            <person name="Foxe J.M."/>
            <person name="Go M."/>
            <person name="Henderson B.A."/>
            <person name="Jones I.B."/>
            <person name="McGettigan J.A."/>
            <person name="Micheletti S.J."/>
            <person name="Nasrallah M.E."/>
            <person name="Ortiz D."/>
            <person name="Piller C.R."/>
            <person name="Privatt S.R."/>
            <person name="Schneider S.L."/>
            <person name="Sharp S."/>
            <person name="Smith T.C."/>
            <person name="Stanton J.D."/>
            <person name="Ullery H.E."/>
            <person name="Wilson R.J."/>
            <person name="Serrano M.G."/>
            <person name="Buck G."/>
            <person name="Lee V."/>
            <person name="Wang Y."/>
            <person name="Carvalho R."/>
            <person name="Voegtly L."/>
            <person name="Shi R."/>
            <person name="Duckworth R."/>
            <person name="Johnson A."/>
            <person name="Loviza R."/>
            <person name="Walstead R."/>
            <person name="Shah Z."/>
            <person name="Kiflezghi M."/>
            <person name="Wade K."/>
            <person name="Ball S.L."/>
            <person name="Bradley K.W."/>
            <person name="Asai D.J."/>
            <person name="Bowman C.A."/>
            <person name="Russell D.A."/>
            <person name="Pope W.H."/>
            <person name="Jacobs-Sera D."/>
            <person name="Hendrix R.W."/>
            <person name="Hatfull G.F."/>
        </authorList>
    </citation>
    <scope>NUCLEOTIDE SEQUENCE [LARGE SCALE GENOMIC DNA]</scope>
    <source>
        <strain evidence="2 3">DSM 27648</strain>
    </source>
</reference>
<dbReference type="AlphaFoldDB" id="A0A0K1PUE7"/>
<dbReference type="STRING" id="1391654.AKJ09_03398"/>
<keyword evidence="1" id="KW-0472">Membrane</keyword>
<feature type="transmembrane region" description="Helical" evidence="1">
    <location>
        <begin position="450"/>
        <end position="471"/>
    </location>
</feature>
<evidence type="ECO:0000313" key="2">
    <source>
        <dbReference type="EMBL" id="AKU96734.1"/>
    </source>
</evidence>
<accession>A0A0K1PUE7</accession>
<protein>
    <submittedName>
        <fullName evidence="2">Uncharacterized protein</fullName>
    </submittedName>
</protein>
<organism evidence="2 3">
    <name type="scientific">Labilithrix luteola</name>
    <dbReference type="NCBI Taxonomy" id="1391654"/>
    <lineage>
        <taxon>Bacteria</taxon>
        <taxon>Pseudomonadati</taxon>
        <taxon>Myxococcota</taxon>
        <taxon>Polyangia</taxon>
        <taxon>Polyangiales</taxon>
        <taxon>Labilitrichaceae</taxon>
        <taxon>Labilithrix</taxon>
    </lineage>
</organism>
<feature type="transmembrane region" description="Helical" evidence="1">
    <location>
        <begin position="395"/>
        <end position="419"/>
    </location>
</feature>
<dbReference type="KEGG" id="llu:AKJ09_03398"/>
<evidence type="ECO:0000256" key="1">
    <source>
        <dbReference type="SAM" id="Phobius"/>
    </source>
</evidence>
<keyword evidence="3" id="KW-1185">Reference proteome</keyword>
<evidence type="ECO:0000313" key="3">
    <source>
        <dbReference type="Proteomes" id="UP000064967"/>
    </source>
</evidence>
<keyword evidence="1" id="KW-1133">Transmembrane helix</keyword>
<dbReference type="RefSeq" id="WP_146647978.1">
    <property type="nucleotide sequence ID" value="NZ_CP012333.1"/>
</dbReference>
<sequence length="473" mass="49490">MKNRRAMQIGAPIVAVATMMIGLRVGAKSAVRAATVFGAPVGMAPPGGKARLAWQVLTYLDDRGVRETIAMQGLHVIGRSKGAEARWDGASNEDGIAEIALELPDLKTGDPVDLEIRVDGDSEPLASGTVAWHDVAWARSEPNHVAAVRPTSRSGTMNLDVVIEGGRLVVGFPTPLWVRSKLPAGAHGRVTVDASPEPGLVFDRESVTSCEDGWAEFSARAMAHVTGGSFHARALGDPNVEGKWFGALPVAPGAFFVSVPRVMPAGTPNLAVLVAPNPRKVVYAEVDDVHGRVIAAALPVETDPTDTIPRARFELPPLASGLHWLVVSGEPRGAEHLAGAAIARPFFVGTSNEVDVQNACSIGPWLASHEATGFPRWIALDGLPARSRANRGRHFAGLLIAGVSLLAAGLLEVLLLTAAAREARVAMQLAELDELDPEAKRVTAKPPGGGLAVAVLVVLLGFALLAALLVAKA</sequence>
<dbReference type="EMBL" id="CP012333">
    <property type="protein sequence ID" value="AKU96734.1"/>
    <property type="molecule type" value="Genomic_DNA"/>
</dbReference>
<keyword evidence="1" id="KW-0812">Transmembrane</keyword>
<proteinExistence type="predicted"/>
<name>A0A0K1PUE7_9BACT</name>
<dbReference type="Proteomes" id="UP000064967">
    <property type="component" value="Chromosome"/>
</dbReference>
<gene>
    <name evidence="2" type="ORF">AKJ09_03398</name>
</gene>